<dbReference type="EMBL" id="CABVQC010000021">
    <property type="protein sequence ID" value="VWB73106.1"/>
    <property type="molecule type" value="Genomic_DNA"/>
</dbReference>
<dbReference type="GeneID" id="99664970"/>
<gene>
    <name evidence="1" type="ORF">BLA13014_03329</name>
</gene>
<dbReference type="RefSeq" id="WP_025496182.1">
    <property type="nucleotide sequence ID" value="NZ_CABVQC010000021.1"/>
</dbReference>
<protein>
    <submittedName>
        <fullName evidence="1">Uncharacterized protein</fullName>
    </submittedName>
</protein>
<organism evidence="1 2">
    <name type="scientific">Burkholderia aenigmatica</name>
    <dbReference type="NCBI Taxonomy" id="2015348"/>
    <lineage>
        <taxon>Bacteria</taxon>
        <taxon>Pseudomonadati</taxon>
        <taxon>Pseudomonadota</taxon>
        <taxon>Betaproteobacteria</taxon>
        <taxon>Burkholderiales</taxon>
        <taxon>Burkholderiaceae</taxon>
        <taxon>Burkholderia</taxon>
        <taxon>Burkholderia cepacia complex</taxon>
    </lineage>
</organism>
<accession>A0A6P2LRI0</accession>
<dbReference type="Proteomes" id="UP000494261">
    <property type="component" value="Unassembled WGS sequence"/>
</dbReference>
<reference evidence="1 2" key="1">
    <citation type="submission" date="2019-09" db="EMBL/GenBank/DDBJ databases">
        <authorList>
            <person name="Depoorter E."/>
        </authorList>
    </citation>
    <scope>NUCLEOTIDE SEQUENCE [LARGE SCALE GENOMIC DNA]</scope>
    <source>
        <strain evidence="1">LMG 13014</strain>
    </source>
</reference>
<dbReference type="AlphaFoldDB" id="A0A6P2LRI0"/>
<evidence type="ECO:0000313" key="2">
    <source>
        <dbReference type="Proteomes" id="UP000494261"/>
    </source>
</evidence>
<name>A0A6P2LRI0_9BURK</name>
<evidence type="ECO:0000313" key="1">
    <source>
        <dbReference type="EMBL" id="VWB73106.1"/>
    </source>
</evidence>
<sequence length="178" mass="19315">MKQQDIKVGSIYTDGKAGLRRVTAAGPQYKLYDGQEETDCLQYEVIASAAAGSVVERGKSPDGNPLAHSTRQSFAAWAKAEVPADQVVQKIAEFGAKRVKLTPPQAKLMRTFDPADEIKTGTNWCCEPDELRPARACQDKGLLTIDGEPGRGEHFEVKLTLLGIEVVRLMTTGVTEPA</sequence>
<proteinExistence type="predicted"/>